<dbReference type="Gene3D" id="3.30.420.40">
    <property type="match status" value="2"/>
</dbReference>
<dbReference type="InterPro" id="IPR043129">
    <property type="entry name" value="ATPase_NBD"/>
</dbReference>
<sequence>MDMKGAAKADKASSAAQVSGLIRVGSFDPGNTFTKFCTDGHSWKMPSFVKELDPDVDEFDPRLLPAGSAIVDVDGKSYAVGEIAESGGDPAFVAGKENIAHILFFAAIAPIIKENKHPVIGELRFLVPDARKNRLNALWNSVADKIKGTTSVVINGEKCSPRVDDVRFVPEGVPVFQSLRNEQVFQAWLAEPRYTDVVMVDVGGGDTTLSVFDLRTGMIDYERGRVLDKLGVKALGARIASTIQSQCHGTPEVSEILKALHHGDPDKYIYASSTDYVPFGEPYEKAASKWRQSIAKELMASGVITARLAGCIFFGGGAYHCRQFANAIKNVNVIVMVDKVDAQMLNVLSMQVM</sequence>
<proteinExistence type="predicted"/>
<evidence type="ECO:0000313" key="2">
    <source>
        <dbReference type="EMBL" id="MBT9316264.1"/>
    </source>
</evidence>
<dbReference type="InterPro" id="IPR040607">
    <property type="entry name" value="ALP_N"/>
</dbReference>
<dbReference type="AlphaFoldDB" id="A0A947DGJ8"/>
<evidence type="ECO:0000313" key="3">
    <source>
        <dbReference type="Proteomes" id="UP000717364"/>
    </source>
</evidence>
<evidence type="ECO:0000259" key="1">
    <source>
        <dbReference type="Pfam" id="PF17989"/>
    </source>
</evidence>
<comment type="caution">
    <text evidence="2">The sequence shown here is derived from an EMBL/GenBank/DDBJ whole genome shotgun (WGS) entry which is preliminary data.</text>
</comment>
<reference evidence="2" key="2">
    <citation type="journal article" date="2021" name="Mar. Drugs">
        <title>Genome Reduction and Secondary Metabolism of the Marine Sponge-Associated Cyanobacterium Leptothoe.</title>
        <authorList>
            <person name="Konstantinou D."/>
            <person name="Popin R.V."/>
            <person name="Fewer D.P."/>
            <person name="Sivonen K."/>
            <person name="Gkelis S."/>
        </authorList>
    </citation>
    <scope>NUCLEOTIDE SEQUENCE</scope>
    <source>
        <strain evidence="2">TAU-MAC 1115</strain>
    </source>
</reference>
<dbReference type="Proteomes" id="UP000717364">
    <property type="component" value="Unassembled WGS sequence"/>
</dbReference>
<name>A0A947DGJ8_9CYAN</name>
<dbReference type="EMBL" id="JADOES010000023">
    <property type="protein sequence ID" value="MBT9316264.1"/>
    <property type="molecule type" value="Genomic_DNA"/>
</dbReference>
<protein>
    <submittedName>
        <fullName evidence="2">ParM/StbA family protein</fullName>
    </submittedName>
</protein>
<feature type="domain" description="Actin-like protein N-terminal" evidence="1">
    <location>
        <begin position="27"/>
        <end position="173"/>
    </location>
</feature>
<dbReference type="SUPFAM" id="SSF53067">
    <property type="entry name" value="Actin-like ATPase domain"/>
    <property type="match status" value="1"/>
</dbReference>
<gene>
    <name evidence="2" type="ORF">IXB50_12610</name>
</gene>
<dbReference type="RefSeq" id="WP_215609332.1">
    <property type="nucleotide sequence ID" value="NZ_JADOES010000023.1"/>
</dbReference>
<organism evidence="2 3">
    <name type="scientific">Leptothoe spongobia TAU-MAC 1115</name>
    <dbReference type="NCBI Taxonomy" id="1967444"/>
    <lineage>
        <taxon>Bacteria</taxon>
        <taxon>Bacillati</taxon>
        <taxon>Cyanobacteriota</taxon>
        <taxon>Cyanophyceae</taxon>
        <taxon>Nodosilineales</taxon>
        <taxon>Cymatolegaceae</taxon>
        <taxon>Leptothoe</taxon>
        <taxon>Leptothoe spongobia</taxon>
    </lineage>
</organism>
<accession>A0A947DGJ8</accession>
<keyword evidence="3" id="KW-1185">Reference proteome</keyword>
<reference evidence="2" key="1">
    <citation type="submission" date="2020-11" db="EMBL/GenBank/DDBJ databases">
        <authorList>
            <person name="Konstantinou D."/>
            <person name="Gkelis S."/>
            <person name="Popin R."/>
            <person name="Fewer D."/>
            <person name="Sivonen K."/>
        </authorList>
    </citation>
    <scope>NUCLEOTIDE SEQUENCE</scope>
    <source>
        <strain evidence="2">TAU-MAC 1115</strain>
    </source>
</reference>
<dbReference type="Pfam" id="PF17989">
    <property type="entry name" value="ALP_N"/>
    <property type="match status" value="1"/>
</dbReference>
<dbReference type="CDD" id="cd10227">
    <property type="entry name" value="ASKHA_NBD_ParM-like"/>
    <property type="match status" value="1"/>
</dbReference>